<protein>
    <submittedName>
        <fullName evidence="7">UDP-galactopyranose mutase</fullName>
        <ecNumber evidence="7">5.4.99.9</ecNumber>
    </submittedName>
</protein>
<dbReference type="Gene3D" id="3.40.50.720">
    <property type="entry name" value="NAD(P)-binding Rossmann-like Domain"/>
    <property type="match status" value="3"/>
</dbReference>
<reference evidence="7 8" key="1">
    <citation type="submission" date="2019-02" db="EMBL/GenBank/DDBJ databases">
        <title>Deep-cultivation of Planctomycetes and their phenomic and genomic characterization uncovers novel biology.</title>
        <authorList>
            <person name="Wiegand S."/>
            <person name="Jogler M."/>
            <person name="Boedeker C."/>
            <person name="Pinto D."/>
            <person name="Vollmers J."/>
            <person name="Rivas-Marin E."/>
            <person name="Kohn T."/>
            <person name="Peeters S.H."/>
            <person name="Heuer A."/>
            <person name="Rast P."/>
            <person name="Oberbeckmann S."/>
            <person name="Bunk B."/>
            <person name="Jeske O."/>
            <person name="Meyerdierks A."/>
            <person name="Storesund J.E."/>
            <person name="Kallscheuer N."/>
            <person name="Luecker S."/>
            <person name="Lage O.M."/>
            <person name="Pohl T."/>
            <person name="Merkel B.J."/>
            <person name="Hornburger P."/>
            <person name="Mueller R.-W."/>
            <person name="Bruemmer F."/>
            <person name="Labrenz M."/>
            <person name="Spormann A.M."/>
            <person name="Op Den Camp H."/>
            <person name="Overmann J."/>
            <person name="Amann R."/>
            <person name="Jetten M.S.M."/>
            <person name="Mascher T."/>
            <person name="Medema M.H."/>
            <person name="Devos D.P."/>
            <person name="Kaster A.-K."/>
            <person name="Ovreas L."/>
            <person name="Rohde M."/>
            <person name="Galperin M.Y."/>
            <person name="Jogler C."/>
        </authorList>
    </citation>
    <scope>NUCLEOTIDE SEQUENCE [LARGE SCALE GENOMIC DNA]</scope>
    <source>
        <strain evidence="7 8">CA13</strain>
    </source>
</reference>
<comment type="caution">
    <text evidence="7">The sequence shown here is derived from an EMBL/GenBank/DDBJ whole genome shotgun (WGS) entry which is preliminary data.</text>
</comment>
<dbReference type="PANTHER" id="PTHR21197">
    <property type="entry name" value="UDP-GALACTOPYRANOSE MUTASE"/>
    <property type="match status" value="1"/>
</dbReference>
<evidence type="ECO:0000313" key="8">
    <source>
        <dbReference type="Proteomes" id="UP000315010"/>
    </source>
</evidence>
<feature type="domain" description="UDP-galactopyranose mutase C-terminal" evidence="6">
    <location>
        <begin position="145"/>
        <end position="342"/>
    </location>
</feature>
<evidence type="ECO:0000256" key="4">
    <source>
        <dbReference type="ARBA" id="ARBA00022827"/>
    </source>
</evidence>
<dbReference type="GO" id="GO:0050660">
    <property type="term" value="F:flavin adenine dinucleotide binding"/>
    <property type="evidence" value="ECO:0007669"/>
    <property type="project" value="TreeGrafter"/>
</dbReference>
<dbReference type="OrthoDB" id="9769600at2"/>
<dbReference type="EC" id="5.4.99.9" evidence="7"/>
<dbReference type="RefSeq" id="WP_146404251.1">
    <property type="nucleotide sequence ID" value="NZ_SJPJ01000002.1"/>
</dbReference>
<evidence type="ECO:0000256" key="1">
    <source>
        <dbReference type="ARBA" id="ARBA00001974"/>
    </source>
</evidence>
<evidence type="ECO:0000259" key="6">
    <source>
        <dbReference type="Pfam" id="PF03275"/>
    </source>
</evidence>
<organism evidence="7 8">
    <name type="scientific">Novipirellula herctigrandis</name>
    <dbReference type="NCBI Taxonomy" id="2527986"/>
    <lineage>
        <taxon>Bacteria</taxon>
        <taxon>Pseudomonadati</taxon>
        <taxon>Planctomycetota</taxon>
        <taxon>Planctomycetia</taxon>
        <taxon>Pirellulales</taxon>
        <taxon>Pirellulaceae</taxon>
        <taxon>Novipirellula</taxon>
    </lineage>
</organism>
<dbReference type="PANTHER" id="PTHR21197:SF0">
    <property type="entry name" value="UDP-GALACTOPYRANOSE MUTASE"/>
    <property type="match status" value="1"/>
</dbReference>
<keyword evidence="3" id="KW-0285">Flavoprotein</keyword>
<keyword evidence="4" id="KW-0274">FAD</keyword>
<accession>A0A5C5YNH6</accession>
<dbReference type="AlphaFoldDB" id="A0A5C5YNH6"/>
<proteinExistence type="inferred from homology"/>
<evidence type="ECO:0000256" key="2">
    <source>
        <dbReference type="ARBA" id="ARBA00009321"/>
    </source>
</evidence>
<evidence type="ECO:0000256" key="3">
    <source>
        <dbReference type="ARBA" id="ARBA00022630"/>
    </source>
</evidence>
<dbReference type="Pfam" id="PF13450">
    <property type="entry name" value="NAD_binding_8"/>
    <property type="match status" value="1"/>
</dbReference>
<dbReference type="SUPFAM" id="SSF54373">
    <property type="entry name" value="FAD-linked reductases, C-terminal domain"/>
    <property type="match status" value="1"/>
</dbReference>
<dbReference type="InterPro" id="IPR015899">
    <property type="entry name" value="UDP-GalPyranose_mutase_C"/>
</dbReference>
<evidence type="ECO:0000256" key="5">
    <source>
        <dbReference type="ARBA" id="ARBA00023235"/>
    </source>
</evidence>
<dbReference type="Proteomes" id="UP000315010">
    <property type="component" value="Unassembled WGS sequence"/>
</dbReference>
<dbReference type="GO" id="GO:0005829">
    <property type="term" value="C:cytosol"/>
    <property type="evidence" value="ECO:0007669"/>
    <property type="project" value="TreeGrafter"/>
</dbReference>
<dbReference type="GO" id="GO:0008767">
    <property type="term" value="F:UDP-galactopyranose mutase activity"/>
    <property type="evidence" value="ECO:0007669"/>
    <property type="project" value="UniProtKB-EC"/>
</dbReference>
<dbReference type="SUPFAM" id="SSF51971">
    <property type="entry name" value="Nucleotide-binding domain"/>
    <property type="match status" value="1"/>
</dbReference>
<keyword evidence="8" id="KW-1185">Reference proteome</keyword>
<gene>
    <name evidence="7" type="primary">glf</name>
    <name evidence="7" type="ORF">CA13_69860</name>
</gene>
<comment type="cofactor">
    <cofactor evidence="1">
        <name>FAD</name>
        <dbReference type="ChEBI" id="CHEBI:57692"/>
    </cofactor>
</comment>
<keyword evidence="5 7" id="KW-0413">Isomerase</keyword>
<dbReference type="Pfam" id="PF03275">
    <property type="entry name" value="GLF"/>
    <property type="match status" value="1"/>
</dbReference>
<comment type="similarity">
    <text evidence="2">Belongs to the UDP-galactopyranose/dTDP-fucopyranose mutase family.</text>
</comment>
<evidence type="ECO:0000313" key="7">
    <source>
        <dbReference type="EMBL" id="TWT76491.1"/>
    </source>
</evidence>
<name>A0A5C5YNH6_9BACT</name>
<sequence>MYDYVIVGAGLFGAVFARQMCDAGAKCLIIEKRNHIAGNCYTKDVGGVHVHQYGPHIFHTNDDAVWQYVNRFARFSRFSYRPKVNYRGTMYSFPINLTTLYQMWGVTTPQEAKARLESERVAIERPSNLEEWALSQVGRQLYETFVYGYTKKQWGRDPKELPTSIIRRLPIRLTWNDDYFNDAYCGIPIGGYTALFKALLENIPVETEADFLADRERFESIARKIVYTGPLDRLFEYELGANDWRGLQFKHQVISEPDYQGIAAINYTDADVPHTRCVEHKHFDPVERDHTVITHEFPSDWSVGDEMYYPVNNEAGESLQKRYAAMVPKNYLIGGRLATYRYYDMHQVVASALHLAKQQLQSTSDTIPLKRAA</sequence>
<dbReference type="NCBIfam" id="TIGR00031">
    <property type="entry name" value="UDP-GALP_mutase"/>
    <property type="match status" value="1"/>
</dbReference>
<dbReference type="EMBL" id="SJPJ01000002">
    <property type="protein sequence ID" value="TWT76491.1"/>
    <property type="molecule type" value="Genomic_DNA"/>
</dbReference>
<dbReference type="InterPro" id="IPR004379">
    <property type="entry name" value="UDP-GALP_mutase"/>
</dbReference>